<dbReference type="Gene3D" id="1.25.40.10">
    <property type="entry name" value="Tetratricopeptide repeat domain"/>
    <property type="match status" value="1"/>
</dbReference>
<dbReference type="Pfam" id="PF12688">
    <property type="entry name" value="TPR_5"/>
    <property type="match status" value="1"/>
</dbReference>
<feature type="domain" description="Tetratrico peptide repeat group 5" evidence="1">
    <location>
        <begin position="51"/>
        <end position="166"/>
    </location>
</feature>
<reference evidence="2 3" key="1">
    <citation type="submission" date="2019-11" db="EMBL/GenBank/DDBJ databases">
        <title>Genome sequences of 17 halophilic strains isolated from different environments.</title>
        <authorList>
            <person name="Furrow R.E."/>
        </authorList>
    </citation>
    <scope>NUCLEOTIDE SEQUENCE [LARGE SCALE GENOMIC DNA]</scope>
    <source>
        <strain evidence="2 3">22505_10_Sand</strain>
    </source>
</reference>
<evidence type="ECO:0000313" key="3">
    <source>
        <dbReference type="Proteomes" id="UP000447393"/>
    </source>
</evidence>
<dbReference type="EMBL" id="WMEZ01000003">
    <property type="protein sequence ID" value="MYL49962.1"/>
    <property type="molecule type" value="Genomic_DNA"/>
</dbReference>
<protein>
    <submittedName>
        <fullName evidence="2">Tetratricopeptide repeat protein</fullName>
    </submittedName>
</protein>
<accession>A0A845E550</accession>
<dbReference type="Proteomes" id="UP000447393">
    <property type="component" value="Unassembled WGS sequence"/>
</dbReference>
<sequence length="170" mass="19241">MKNISINTGRKGDFMNQIQILLDEGEVGKARLEALDRLKQEGENAELNYLCAVSHDAQGMEQEAIPFYEKAIDHGIQGDLRIQTYIQWGSSLRCTGKYYEAKEVLEKGGQEFPGNPVIQVFHAMTLYNLEQSSLAVEQLLSILGSHADSPWVKKYQKAISFYAARLDKIW</sequence>
<evidence type="ECO:0000313" key="2">
    <source>
        <dbReference type="EMBL" id="MYL49962.1"/>
    </source>
</evidence>
<dbReference type="SUPFAM" id="SSF48452">
    <property type="entry name" value="TPR-like"/>
    <property type="match status" value="1"/>
</dbReference>
<evidence type="ECO:0000259" key="1">
    <source>
        <dbReference type="Pfam" id="PF12688"/>
    </source>
</evidence>
<proteinExistence type="predicted"/>
<comment type="caution">
    <text evidence="2">The sequence shown here is derived from an EMBL/GenBank/DDBJ whole genome shotgun (WGS) entry which is preliminary data.</text>
</comment>
<gene>
    <name evidence="2" type="ORF">GLV98_10720</name>
</gene>
<organism evidence="2 3">
    <name type="scientific">Halobacillus litoralis</name>
    <dbReference type="NCBI Taxonomy" id="45668"/>
    <lineage>
        <taxon>Bacteria</taxon>
        <taxon>Bacillati</taxon>
        <taxon>Bacillota</taxon>
        <taxon>Bacilli</taxon>
        <taxon>Bacillales</taxon>
        <taxon>Bacillaceae</taxon>
        <taxon>Halobacillus</taxon>
    </lineage>
</organism>
<dbReference type="InterPro" id="IPR041656">
    <property type="entry name" value="TPR_5"/>
</dbReference>
<dbReference type="AlphaFoldDB" id="A0A845E550"/>
<name>A0A845E550_9BACI</name>
<dbReference type="InterPro" id="IPR011990">
    <property type="entry name" value="TPR-like_helical_dom_sf"/>
</dbReference>